<reference evidence="6" key="1">
    <citation type="submission" date="2019-03" db="EMBL/GenBank/DDBJ databases">
        <title>Improved annotation for the trematode Fasciola hepatica.</title>
        <authorList>
            <person name="Choi Y.-J."/>
            <person name="Martin J."/>
            <person name="Mitreva M."/>
        </authorList>
    </citation>
    <scope>NUCLEOTIDE SEQUENCE [LARGE SCALE GENOMIC DNA]</scope>
</reference>
<feature type="transmembrane region" description="Helical" evidence="5">
    <location>
        <begin position="51"/>
        <end position="84"/>
    </location>
</feature>
<dbReference type="SUPFAM" id="SSF48652">
    <property type="entry name" value="Tetraspanin"/>
    <property type="match status" value="1"/>
</dbReference>
<evidence type="ECO:0008006" key="8">
    <source>
        <dbReference type="Google" id="ProtNLM"/>
    </source>
</evidence>
<name>A0A4E0RZD5_FASHE</name>
<dbReference type="Proteomes" id="UP000230066">
    <property type="component" value="Unassembled WGS sequence"/>
</dbReference>
<feature type="transmembrane region" description="Helical" evidence="5">
    <location>
        <begin position="157"/>
        <end position="182"/>
    </location>
</feature>
<dbReference type="EMBL" id="JXXN02002774">
    <property type="protein sequence ID" value="THD22420.1"/>
    <property type="molecule type" value="Genomic_DNA"/>
</dbReference>
<dbReference type="AlphaFoldDB" id="A0A4E0RZD5"/>
<dbReference type="Pfam" id="PF00335">
    <property type="entry name" value="Tetraspanin"/>
    <property type="match status" value="1"/>
</dbReference>
<keyword evidence="3 5" id="KW-1133">Transmembrane helix</keyword>
<evidence type="ECO:0000256" key="1">
    <source>
        <dbReference type="ARBA" id="ARBA00004141"/>
    </source>
</evidence>
<keyword evidence="2 5" id="KW-0812">Transmembrane</keyword>
<dbReference type="Gene3D" id="1.10.1450.10">
    <property type="entry name" value="Tetraspanin"/>
    <property type="match status" value="1"/>
</dbReference>
<dbReference type="InterPro" id="IPR018499">
    <property type="entry name" value="Tetraspanin/Peripherin"/>
</dbReference>
<dbReference type="GO" id="GO:0016020">
    <property type="term" value="C:membrane"/>
    <property type="evidence" value="ECO:0007669"/>
    <property type="project" value="UniProtKB-SubCell"/>
</dbReference>
<keyword evidence="4 5" id="KW-0472">Membrane</keyword>
<protein>
    <recommendedName>
        <fullName evidence="8">Tetraspanin</fullName>
    </recommendedName>
</protein>
<sequence>MEPITLRDRLCILQCLHAQFIIILLSTGIVGLGLFGFIISQPVRSCPVIYVMYTTFWLAIGLSALQVILAVVFLIWFLVTLFALGKSTSGRQRFNSSSNLDTAVTTPRTVVEALGESRGNVLHVTRTHHLYSVSPRAHSNSFSSLRPRSYCCCRPKIGWLCLAGIFLALLSVGLILSLVLIVNYVKYLNTSFIEEFRAVFVEAQVNFNSHSLSTSKNSLACWNIVQSHYKCCGFTSYTDWYSSESNTTDSSVSPLRLPDSCYCTAGCDQRITLPNNDDNTRFVYAASCKSLIKEAFTFKLHSSLLYFSITFALLLTGFLVDLIYTLYTAYVSLSLATPFRNPSDNCETNFSMQPRNSSISLEAIAYPEGISVVDGHAARDL</sequence>
<evidence type="ECO:0000313" key="7">
    <source>
        <dbReference type="Proteomes" id="UP000230066"/>
    </source>
</evidence>
<evidence type="ECO:0000256" key="2">
    <source>
        <dbReference type="ARBA" id="ARBA00022692"/>
    </source>
</evidence>
<evidence type="ECO:0000256" key="5">
    <source>
        <dbReference type="SAM" id="Phobius"/>
    </source>
</evidence>
<accession>A0A4E0RZD5</accession>
<evidence type="ECO:0000313" key="6">
    <source>
        <dbReference type="EMBL" id="THD22420.1"/>
    </source>
</evidence>
<evidence type="ECO:0000256" key="4">
    <source>
        <dbReference type="ARBA" id="ARBA00023136"/>
    </source>
</evidence>
<organism evidence="6 7">
    <name type="scientific">Fasciola hepatica</name>
    <name type="common">Liver fluke</name>
    <dbReference type="NCBI Taxonomy" id="6192"/>
    <lineage>
        <taxon>Eukaryota</taxon>
        <taxon>Metazoa</taxon>
        <taxon>Spiralia</taxon>
        <taxon>Lophotrochozoa</taxon>
        <taxon>Platyhelminthes</taxon>
        <taxon>Trematoda</taxon>
        <taxon>Digenea</taxon>
        <taxon>Plagiorchiida</taxon>
        <taxon>Echinostomata</taxon>
        <taxon>Echinostomatoidea</taxon>
        <taxon>Fasciolidae</taxon>
        <taxon>Fasciola</taxon>
    </lineage>
</organism>
<keyword evidence="7" id="KW-1185">Reference proteome</keyword>
<comment type="subcellular location">
    <subcellularLocation>
        <location evidence="1">Membrane</location>
        <topology evidence="1">Multi-pass membrane protein</topology>
    </subcellularLocation>
</comment>
<gene>
    <name evidence="6" type="ORF">D915_006948</name>
</gene>
<proteinExistence type="predicted"/>
<feature type="transmembrane region" description="Helical" evidence="5">
    <location>
        <begin position="304"/>
        <end position="327"/>
    </location>
</feature>
<comment type="caution">
    <text evidence="6">The sequence shown here is derived from an EMBL/GenBank/DDBJ whole genome shotgun (WGS) entry which is preliminary data.</text>
</comment>
<evidence type="ECO:0000256" key="3">
    <source>
        <dbReference type="ARBA" id="ARBA00022989"/>
    </source>
</evidence>
<feature type="transmembrane region" description="Helical" evidence="5">
    <location>
        <begin position="20"/>
        <end position="39"/>
    </location>
</feature>
<dbReference type="InterPro" id="IPR008952">
    <property type="entry name" value="Tetraspanin_EC2_sf"/>
</dbReference>